<protein>
    <recommendedName>
        <fullName evidence="3">IclR helix-turn-helix domain-containing protein</fullName>
    </recommendedName>
</protein>
<dbReference type="STRING" id="1123029.SAMN02745172_01101"/>
<dbReference type="OrthoDB" id="5600162at2"/>
<dbReference type="RefSeq" id="WP_073626408.1">
    <property type="nucleotide sequence ID" value="NZ_FRXO01000002.1"/>
</dbReference>
<dbReference type="InterPro" id="IPR036388">
    <property type="entry name" value="WH-like_DNA-bd_sf"/>
</dbReference>
<dbReference type="Proteomes" id="UP000186406">
    <property type="component" value="Unassembled WGS sequence"/>
</dbReference>
<dbReference type="AlphaFoldDB" id="A0A1M7ZCR6"/>
<accession>A0A1M7ZCR6</accession>
<evidence type="ECO:0000313" key="1">
    <source>
        <dbReference type="EMBL" id="SHO62599.1"/>
    </source>
</evidence>
<sequence length="194" mass="21872">MSRNTQTKIVLKEDQYKKLSRTFGYYFSDLTIKTAFFHNDITSFDFQKAIIIHTISIATGAKFIKNPELMKLYGSMDVKFPTEHQVPCSALSVSEATGLPRETTRRKIKEMVAEDLLEEDPRGGYRLKSGILQRPLVQTRMEEFVKALVRVVNVGLDLGVLEATEVNGEIRFARRTDPVDSDGAAGERSRRPGA</sequence>
<keyword evidence="2" id="KW-1185">Reference proteome</keyword>
<evidence type="ECO:0000313" key="2">
    <source>
        <dbReference type="Proteomes" id="UP000186406"/>
    </source>
</evidence>
<name>A0A1M7ZCR6_9HYPH</name>
<dbReference type="Gene3D" id="1.10.10.10">
    <property type="entry name" value="Winged helix-like DNA-binding domain superfamily/Winged helix DNA-binding domain"/>
    <property type="match status" value="1"/>
</dbReference>
<gene>
    <name evidence="1" type="ORF">SAMN02745172_01101</name>
</gene>
<organism evidence="1 2">
    <name type="scientific">Pseudoxanthobacter soli DSM 19599</name>
    <dbReference type="NCBI Taxonomy" id="1123029"/>
    <lineage>
        <taxon>Bacteria</taxon>
        <taxon>Pseudomonadati</taxon>
        <taxon>Pseudomonadota</taxon>
        <taxon>Alphaproteobacteria</taxon>
        <taxon>Hyphomicrobiales</taxon>
        <taxon>Segnochrobactraceae</taxon>
        <taxon>Pseudoxanthobacter</taxon>
    </lineage>
</organism>
<proteinExistence type="predicted"/>
<evidence type="ECO:0008006" key="3">
    <source>
        <dbReference type="Google" id="ProtNLM"/>
    </source>
</evidence>
<reference evidence="1 2" key="1">
    <citation type="submission" date="2016-12" db="EMBL/GenBank/DDBJ databases">
        <authorList>
            <person name="Song W.-J."/>
            <person name="Kurnit D.M."/>
        </authorList>
    </citation>
    <scope>NUCLEOTIDE SEQUENCE [LARGE SCALE GENOMIC DNA]</scope>
    <source>
        <strain evidence="1 2">DSM 19599</strain>
    </source>
</reference>
<dbReference type="EMBL" id="FRXO01000002">
    <property type="protein sequence ID" value="SHO62599.1"/>
    <property type="molecule type" value="Genomic_DNA"/>
</dbReference>